<name>A0A1X2IW91_9FUNG</name>
<accession>A0A1X2IW91</accession>
<keyword evidence="1" id="KW-0732">Signal</keyword>
<dbReference type="STRING" id="90262.A0A1X2IW91"/>
<evidence type="ECO:0000256" key="1">
    <source>
        <dbReference type="SAM" id="SignalP"/>
    </source>
</evidence>
<dbReference type="Proteomes" id="UP000193560">
    <property type="component" value="Unassembled WGS sequence"/>
</dbReference>
<evidence type="ECO:0000313" key="3">
    <source>
        <dbReference type="Proteomes" id="UP000193560"/>
    </source>
</evidence>
<organism evidence="2 3">
    <name type="scientific">Absidia repens</name>
    <dbReference type="NCBI Taxonomy" id="90262"/>
    <lineage>
        <taxon>Eukaryota</taxon>
        <taxon>Fungi</taxon>
        <taxon>Fungi incertae sedis</taxon>
        <taxon>Mucoromycota</taxon>
        <taxon>Mucoromycotina</taxon>
        <taxon>Mucoromycetes</taxon>
        <taxon>Mucorales</taxon>
        <taxon>Cunninghamellaceae</taxon>
        <taxon>Absidia</taxon>
    </lineage>
</organism>
<keyword evidence="3" id="KW-1185">Reference proteome</keyword>
<comment type="caution">
    <text evidence="2">The sequence shown here is derived from an EMBL/GenBank/DDBJ whole genome shotgun (WGS) entry which is preliminary data.</text>
</comment>
<protein>
    <recommendedName>
        <fullName evidence="4">Hydrophobic surface binding protein A-domain-containing protein</fullName>
    </recommendedName>
</protein>
<feature type="chain" id="PRO_5012371826" description="Hydrophobic surface binding protein A-domain-containing protein" evidence="1">
    <location>
        <begin position="23"/>
        <end position="246"/>
    </location>
</feature>
<evidence type="ECO:0000313" key="2">
    <source>
        <dbReference type="EMBL" id="ORZ23329.1"/>
    </source>
</evidence>
<dbReference type="EMBL" id="MCGE01000003">
    <property type="protein sequence ID" value="ORZ23329.1"/>
    <property type="molecule type" value="Genomic_DNA"/>
</dbReference>
<reference evidence="2 3" key="1">
    <citation type="submission" date="2016-07" db="EMBL/GenBank/DDBJ databases">
        <title>Pervasive Adenine N6-methylation of Active Genes in Fungi.</title>
        <authorList>
            <consortium name="DOE Joint Genome Institute"/>
            <person name="Mondo S.J."/>
            <person name="Dannebaum R.O."/>
            <person name="Kuo R.C."/>
            <person name="Labutti K."/>
            <person name="Haridas S."/>
            <person name="Kuo A."/>
            <person name="Salamov A."/>
            <person name="Ahrendt S.R."/>
            <person name="Lipzen A."/>
            <person name="Sullivan W."/>
            <person name="Andreopoulos W.B."/>
            <person name="Clum A."/>
            <person name="Lindquist E."/>
            <person name="Daum C."/>
            <person name="Ramamoorthy G.K."/>
            <person name="Gryganskyi A."/>
            <person name="Culley D."/>
            <person name="Magnuson J.K."/>
            <person name="James T.Y."/>
            <person name="O'Malley M.A."/>
            <person name="Stajich J.E."/>
            <person name="Spatafora J.W."/>
            <person name="Visel A."/>
            <person name="Grigoriev I.V."/>
        </authorList>
    </citation>
    <scope>NUCLEOTIDE SEQUENCE [LARGE SCALE GENOMIC DNA]</scope>
    <source>
        <strain evidence="2 3">NRRL 1336</strain>
    </source>
</reference>
<dbReference type="AlphaFoldDB" id="A0A1X2IW91"/>
<proteinExistence type="predicted"/>
<evidence type="ECO:0008006" key="4">
    <source>
        <dbReference type="Google" id="ProtNLM"/>
    </source>
</evidence>
<gene>
    <name evidence="2" type="ORF">BCR42DRAFT_404505</name>
</gene>
<dbReference type="OrthoDB" id="2360307at2759"/>
<feature type="signal peptide" evidence="1">
    <location>
        <begin position="1"/>
        <end position="22"/>
    </location>
</feature>
<sequence>MQLKLASLLFFVLALCAYTTSALPSAHPIDVDVSLKERDIETISFAEHLSGDLAKRTIFPINTDAKLTAKIMVAIKAKVKADVVAKMSASVSEKMKASFDIKVKVLGGLISLGDARISARQSAAINKAQGKVSASIEANLETEVYAPIEAELNKLLKKKKKVSQADLMKILTNVEAKLIAKLKIKLPEICAKLKASIQASVEACIKDLAINIPLILTIKINSASRSMLLSRPACADLNAKATRRRY</sequence>